<dbReference type="Proteomes" id="UP000215188">
    <property type="component" value="Unassembled WGS sequence"/>
</dbReference>
<organism evidence="1 2">
    <name type="scientific">Polynucleobacter cosmopolitanus</name>
    <dbReference type="NCBI Taxonomy" id="351345"/>
    <lineage>
        <taxon>Bacteria</taxon>
        <taxon>Pseudomonadati</taxon>
        <taxon>Pseudomonadota</taxon>
        <taxon>Betaproteobacteria</taxon>
        <taxon>Burkholderiales</taxon>
        <taxon>Burkholderiaceae</taxon>
        <taxon>Polynucleobacter</taxon>
    </lineage>
</organism>
<dbReference type="InterPro" id="IPR014942">
    <property type="entry name" value="AbiEii"/>
</dbReference>
<dbReference type="AlphaFoldDB" id="A0A229FWE1"/>
<evidence type="ECO:0000313" key="1">
    <source>
        <dbReference type="EMBL" id="OXL16152.1"/>
    </source>
</evidence>
<dbReference type="EMBL" id="NJGG01000001">
    <property type="protein sequence ID" value="OXL16152.1"/>
    <property type="molecule type" value="Genomic_DNA"/>
</dbReference>
<proteinExistence type="predicted"/>
<dbReference type="RefSeq" id="WP_089515181.1">
    <property type="nucleotide sequence ID" value="NZ_NJGG01000001.1"/>
</dbReference>
<sequence>MKQKKNLAKKNKLYLSTLPIETLKLFESLNDHAKLIKDLKLDQNLCLVGGTALALQINHRRSNDLDLACFDKKLPNHAIDQFLSALKIKHDVKELNAVAQISKFKIQTGLNLLDYVRDFSINDVKVTFFTLGENEEQRQFYKSTPKLMDLWAFPLMGVEGLELAKSLVLKNRVRSRDLYDLMALMDTQGYALESLLNHLNKYLVSNDLEYYRAVLTGKIPLDRDDEGLLAVDVQVGVDQIYHFFKKIFKEHDLELADRLLNS</sequence>
<keyword evidence="2" id="KW-1185">Reference proteome</keyword>
<dbReference type="Pfam" id="PF08843">
    <property type="entry name" value="AbiEii"/>
    <property type="match status" value="1"/>
</dbReference>
<dbReference type="Gene3D" id="3.10.450.620">
    <property type="entry name" value="JHP933, nucleotidyltransferase-like core domain"/>
    <property type="match status" value="1"/>
</dbReference>
<evidence type="ECO:0000313" key="2">
    <source>
        <dbReference type="Proteomes" id="UP000215188"/>
    </source>
</evidence>
<gene>
    <name evidence="1" type="ORF">AOC33_03475</name>
</gene>
<name>A0A229FWE1_9BURK</name>
<protein>
    <recommendedName>
        <fullName evidence="3">Nucleotidyl transferase AbiEii/AbiGii toxin family protein</fullName>
    </recommendedName>
</protein>
<accession>A0A229FWE1</accession>
<dbReference type="OrthoDB" id="9796281at2"/>
<evidence type="ECO:0008006" key="3">
    <source>
        <dbReference type="Google" id="ProtNLM"/>
    </source>
</evidence>
<comment type="caution">
    <text evidence="1">The sequence shown here is derived from an EMBL/GenBank/DDBJ whole genome shotgun (WGS) entry which is preliminary data.</text>
</comment>
<reference evidence="1 2" key="1">
    <citation type="submission" date="2017-06" db="EMBL/GenBank/DDBJ databases">
        <title>Reclassification of a Polynucleobacter cosmopolitanus strain isolated from tropical Lake Victoria as Polynucleobacter victoriensis comb. nov.</title>
        <authorList>
            <person name="Hahn M.W."/>
        </authorList>
    </citation>
    <scope>NUCLEOTIDE SEQUENCE [LARGE SCALE GENOMIC DNA]</scope>
    <source>
        <strain evidence="1 2">MWH-MoIso2</strain>
    </source>
</reference>